<comment type="caution">
    <text evidence="1">The sequence shown here is derived from an EMBL/GenBank/DDBJ whole genome shotgun (WGS) entry which is preliminary data.</text>
</comment>
<dbReference type="AlphaFoldDB" id="A0ABD1SJI9"/>
<proteinExistence type="predicted"/>
<organism evidence="1 2">
    <name type="scientific">Forsythia ovata</name>
    <dbReference type="NCBI Taxonomy" id="205694"/>
    <lineage>
        <taxon>Eukaryota</taxon>
        <taxon>Viridiplantae</taxon>
        <taxon>Streptophyta</taxon>
        <taxon>Embryophyta</taxon>
        <taxon>Tracheophyta</taxon>
        <taxon>Spermatophyta</taxon>
        <taxon>Magnoliopsida</taxon>
        <taxon>eudicotyledons</taxon>
        <taxon>Gunneridae</taxon>
        <taxon>Pentapetalae</taxon>
        <taxon>asterids</taxon>
        <taxon>lamiids</taxon>
        <taxon>Lamiales</taxon>
        <taxon>Oleaceae</taxon>
        <taxon>Forsythieae</taxon>
        <taxon>Forsythia</taxon>
    </lineage>
</organism>
<accession>A0ABD1SJI9</accession>
<name>A0ABD1SJI9_9LAMI</name>
<reference evidence="2" key="1">
    <citation type="submission" date="2024-07" db="EMBL/GenBank/DDBJ databases">
        <title>Two chromosome-level genome assemblies of Korean endemic species Abeliophyllum distichum and Forsythia ovata (Oleaceae).</title>
        <authorList>
            <person name="Jang H."/>
        </authorList>
    </citation>
    <scope>NUCLEOTIDE SEQUENCE [LARGE SCALE GENOMIC DNA]</scope>
</reference>
<protein>
    <submittedName>
        <fullName evidence="1">Uncharacterized protein</fullName>
    </submittedName>
</protein>
<evidence type="ECO:0000313" key="1">
    <source>
        <dbReference type="EMBL" id="KAL2500846.1"/>
    </source>
</evidence>
<evidence type="ECO:0000313" key="2">
    <source>
        <dbReference type="Proteomes" id="UP001604277"/>
    </source>
</evidence>
<keyword evidence="2" id="KW-1185">Reference proteome</keyword>
<sequence length="128" mass="14495">MYIFQSHVLKCELYEVLEMMVDELYSTVEDIESIDKLHAENKMICLRLAISKDAKAKAEYRISMAKTIQKLSVKTQKQVKLKLKVCEDMAHAQHKKLTEALAEFSKAKELLAKLGVSGYADLKGSAKT</sequence>
<dbReference type="EMBL" id="JBFOLJ010000010">
    <property type="protein sequence ID" value="KAL2500846.1"/>
    <property type="molecule type" value="Genomic_DNA"/>
</dbReference>
<dbReference type="Proteomes" id="UP001604277">
    <property type="component" value="Unassembled WGS sequence"/>
</dbReference>
<gene>
    <name evidence="1" type="ORF">Fot_34694</name>
</gene>